<feature type="compositionally biased region" description="Basic and acidic residues" evidence="8">
    <location>
        <begin position="107"/>
        <end position="132"/>
    </location>
</feature>
<evidence type="ECO:0000256" key="2">
    <source>
        <dbReference type="ARBA" id="ARBA00022723"/>
    </source>
</evidence>
<dbReference type="FunFam" id="3.30.160.60:FF:000065">
    <property type="entry name" value="B-cell CLL/lymphoma 6, member B"/>
    <property type="match status" value="1"/>
</dbReference>
<feature type="region of interest" description="Disordered" evidence="8">
    <location>
        <begin position="1"/>
        <end position="76"/>
    </location>
</feature>
<feature type="region of interest" description="Disordered" evidence="8">
    <location>
        <begin position="98"/>
        <end position="137"/>
    </location>
</feature>
<comment type="subcellular location">
    <subcellularLocation>
        <location evidence="1">Nucleus</location>
    </subcellularLocation>
</comment>
<keyword evidence="2" id="KW-0479">Metal-binding</keyword>
<evidence type="ECO:0000256" key="5">
    <source>
        <dbReference type="ARBA" id="ARBA00022833"/>
    </source>
</evidence>
<dbReference type="FunFam" id="3.30.160.60:FF:001049">
    <property type="entry name" value="zinc finger protein 319"/>
    <property type="match status" value="1"/>
</dbReference>
<sequence>IPWSLLLSQHSSRRSWRTVSRGREPTPEQGRSVRSPPPEEEGAREGLGGAQVPSGLEAEHSATGGEKEEKGREGAEQAETWSRWLLFMCLKSPQLSPFGLPTGAGTDKQKEEQCQPREEQRGMLQGPKEEPQRTYSSSRRKEEFKCEHCGKVFTCRSSLTFHQGIHRGDCGKSFTQRVSVLYQQKTHTNEKFFICTLCGKRFSSHTDLLKHKGTHRGEGPHACSHCGKCFQRRDHLKRHQRNLHNGECSVEVYSHIILFSAIKCREGATPCCVGL</sequence>
<keyword evidence="6" id="KW-0539">Nucleus</keyword>
<evidence type="ECO:0000256" key="3">
    <source>
        <dbReference type="ARBA" id="ARBA00022737"/>
    </source>
</evidence>
<feature type="domain" description="C2H2-type" evidence="9">
    <location>
        <begin position="193"/>
        <end position="220"/>
    </location>
</feature>
<dbReference type="Gene3D" id="3.30.160.60">
    <property type="entry name" value="Classic Zinc Finger"/>
    <property type="match status" value="3"/>
</dbReference>
<dbReference type="PANTHER" id="PTHR16515:SF49">
    <property type="entry name" value="GASTRULA ZINC FINGER PROTEIN XLCGF49.1-LIKE-RELATED"/>
    <property type="match status" value="1"/>
</dbReference>
<dbReference type="SMART" id="SM00355">
    <property type="entry name" value="ZnF_C2H2"/>
    <property type="match status" value="3"/>
</dbReference>
<dbReference type="InterPro" id="IPR036236">
    <property type="entry name" value="Znf_C2H2_sf"/>
</dbReference>
<dbReference type="InterPro" id="IPR013087">
    <property type="entry name" value="Znf_C2H2_type"/>
</dbReference>
<dbReference type="Pfam" id="PF00096">
    <property type="entry name" value="zf-C2H2"/>
    <property type="match status" value="1"/>
</dbReference>
<dbReference type="Proteomes" id="UP000694567">
    <property type="component" value="Unplaced"/>
</dbReference>
<keyword evidence="5" id="KW-0862">Zinc</keyword>
<name>A0A8C0EFT5_BUBBB</name>
<accession>A0A8C0EFT5</accession>
<evidence type="ECO:0000256" key="8">
    <source>
        <dbReference type="SAM" id="MobiDB-lite"/>
    </source>
</evidence>
<dbReference type="GO" id="GO:0010468">
    <property type="term" value="P:regulation of gene expression"/>
    <property type="evidence" value="ECO:0007669"/>
    <property type="project" value="TreeGrafter"/>
</dbReference>
<dbReference type="Pfam" id="PF13894">
    <property type="entry name" value="zf-C2H2_4"/>
    <property type="match status" value="1"/>
</dbReference>
<keyword evidence="4 7" id="KW-0863">Zinc-finger</keyword>
<evidence type="ECO:0000259" key="9">
    <source>
        <dbReference type="PROSITE" id="PS50157"/>
    </source>
</evidence>
<evidence type="ECO:0000256" key="7">
    <source>
        <dbReference type="PROSITE-ProRule" id="PRU00042"/>
    </source>
</evidence>
<dbReference type="GO" id="GO:0005634">
    <property type="term" value="C:nucleus"/>
    <property type="evidence" value="ECO:0007669"/>
    <property type="project" value="UniProtKB-SubCell"/>
</dbReference>
<dbReference type="PROSITE" id="PS50157">
    <property type="entry name" value="ZINC_FINGER_C2H2_2"/>
    <property type="match status" value="3"/>
</dbReference>
<feature type="compositionally biased region" description="Low complexity" evidence="8">
    <location>
        <begin position="1"/>
        <end position="10"/>
    </location>
</feature>
<feature type="domain" description="C2H2-type" evidence="9">
    <location>
        <begin position="144"/>
        <end position="171"/>
    </location>
</feature>
<evidence type="ECO:0000256" key="6">
    <source>
        <dbReference type="ARBA" id="ARBA00023242"/>
    </source>
</evidence>
<dbReference type="AlphaFoldDB" id="A0A8C0EFT5"/>
<proteinExistence type="predicted"/>
<evidence type="ECO:0000313" key="10">
    <source>
        <dbReference type="Ensembl" id="ENSBOBP00000000767.1"/>
    </source>
</evidence>
<dbReference type="PROSITE" id="PS00028">
    <property type="entry name" value="ZINC_FINGER_C2H2_1"/>
    <property type="match status" value="3"/>
</dbReference>
<feature type="domain" description="C2H2-type" evidence="9">
    <location>
        <begin position="221"/>
        <end position="249"/>
    </location>
</feature>
<evidence type="ECO:0000313" key="11">
    <source>
        <dbReference type="Proteomes" id="UP000694567"/>
    </source>
</evidence>
<dbReference type="SUPFAM" id="SSF57667">
    <property type="entry name" value="beta-beta-alpha zinc fingers"/>
    <property type="match status" value="2"/>
</dbReference>
<evidence type="ECO:0000256" key="1">
    <source>
        <dbReference type="ARBA" id="ARBA00004123"/>
    </source>
</evidence>
<protein>
    <recommendedName>
        <fullName evidence="9">C2H2-type domain-containing protein</fullName>
    </recommendedName>
</protein>
<evidence type="ECO:0000256" key="4">
    <source>
        <dbReference type="ARBA" id="ARBA00022771"/>
    </source>
</evidence>
<dbReference type="PANTHER" id="PTHR16515">
    <property type="entry name" value="PR DOMAIN ZINC FINGER PROTEIN"/>
    <property type="match status" value="1"/>
</dbReference>
<dbReference type="InterPro" id="IPR050331">
    <property type="entry name" value="Zinc_finger"/>
</dbReference>
<dbReference type="Ensembl" id="ENSBOBT00000000781.1">
    <property type="protein sequence ID" value="ENSBOBP00000000767.1"/>
    <property type="gene ID" value="ENSBOBG00000000567.1"/>
</dbReference>
<keyword evidence="11" id="KW-1185">Reference proteome</keyword>
<keyword evidence="3" id="KW-0677">Repeat</keyword>
<reference evidence="10" key="1">
    <citation type="submission" date="2025-08" db="UniProtKB">
        <authorList>
            <consortium name="Ensembl"/>
        </authorList>
    </citation>
    <scope>IDENTIFICATION</scope>
</reference>
<feature type="compositionally biased region" description="Basic and acidic residues" evidence="8">
    <location>
        <begin position="57"/>
        <end position="75"/>
    </location>
</feature>
<reference evidence="10" key="2">
    <citation type="submission" date="2025-09" db="UniProtKB">
        <authorList>
            <consortium name="Ensembl"/>
        </authorList>
    </citation>
    <scope>IDENTIFICATION</scope>
</reference>
<organism evidence="10 11">
    <name type="scientific">Bubo bubo</name>
    <name type="common">Eurasian eagle-owl</name>
    <name type="synonym">Strix bubo</name>
    <dbReference type="NCBI Taxonomy" id="30461"/>
    <lineage>
        <taxon>Eukaryota</taxon>
        <taxon>Metazoa</taxon>
        <taxon>Chordata</taxon>
        <taxon>Craniata</taxon>
        <taxon>Vertebrata</taxon>
        <taxon>Euteleostomi</taxon>
        <taxon>Archelosauria</taxon>
        <taxon>Archosauria</taxon>
        <taxon>Dinosauria</taxon>
        <taxon>Saurischia</taxon>
        <taxon>Theropoda</taxon>
        <taxon>Coelurosauria</taxon>
        <taxon>Aves</taxon>
        <taxon>Neognathae</taxon>
        <taxon>Neoaves</taxon>
        <taxon>Telluraves</taxon>
        <taxon>Strigiformes</taxon>
        <taxon>Strigidae</taxon>
        <taxon>Bubo</taxon>
    </lineage>
</organism>
<dbReference type="GO" id="GO:0008270">
    <property type="term" value="F:zinc ion binding"/>
    <property type="evidence" value="ECO:0007669"/>
    <property type="project" value="UniProtKB-KW"/>
</dbReference>